<dbReference type="InterPro" id="IPR032675">
    <property type="entry name" value="LRR_dom_sf"/>
</dbReference>
<keyword evidence="16 23" id="KW-0067">ATP-binding</keyword>
<dbReference type="Gene3D" id="3.30.200.20">
    <property type="entry name" value="Phosphorylase Kinase, domain 1"/>
    <property type="match status" value="1"/>
</dbReference>
<dbReference type="PROSITE" id="PS00108">
    <property type="entry name" value="PROTEIN_KINASE_ST"/>
    <property type="match status" value="1"/>
</dbReference>
<dbReference type="GO" id="GO:0004674">
    <property type="term" value="F:protein serine/threonine kinase activity"/>
    <property type="evidence" value="ECO:0007669"/>
    <property type="project" value="UniProtKB-KW"/>
</dbReference>
<dbReference type="FunFam" id="3.80.10.10:FF:000412">
    <property type="entry name" value="Leucine-rich repeat receptor-like protein kinase PXL1"/>
    <property type="match status" value="1"/>
</dbReference>
<dbReference type="SMART" id="SM00220">
    <property type="entry name" value="S_TKc"/>
    <property type="match status" value="1"/>
</dbReference>
<evidence type="ECO:0000256" key="21">
    <source>
        <dbReference type="ARBA" id="ARBA00047899"/>
    </source>
</evidence>
<name>A0AAN9FLH5_CLITE</name>
<evidence type="ECO:0000256" key="18">
    <source>
        <dbReference type="ARBA" id="ARBA00023136"/>
    </source>
</evidence>
<keyword evidence="12" id="KW-0677">Repeat</keyword>
<keyword evidence="18 24" id="KW-0472">Membrane</keyword>
<evidence type="ECO:0000256" key="13">
    <source>
        <dbReference type="ARBA" id="ARBA00022741"/>
    </source>
</evidence>
<dbReference type="GO" id="GO:0030154">
    <property type="term" value="P:cell differentiation"/>
    <property type="evidence" value="ECO:0007669"/>
    <property type="project" value="UniProtKB-KW"/>
</dbReference>
<dbReference type="Pfam" id="PF13855">
    <property type="entry name" value="LRR_8"/>
    <property type="match status" value="1"/>
</dbReference>
<dbReference type="GO" id="GO:0010087">
    <property type="term" value="P:phloem or xylem histogenesis"/>
    <property type="evidence" value="ECO:0007669"/>
    <property type="project" value="UniProtKB-ARBA"/>
</dbReference>
<evidence type="ECO:0000256" key="8">
    <source>
        <dbReference type="ARBA" id="ARBA00022614"/>
    </source>
</evidence>
<dbReference type="InterPro" id="IPR050647">
    <property type="entry name" value="Plant_LRR-RLKs"/>
</dbReference>
<dbReference type="Pfam" id="PF08263">
    <property type="entry name" value="LRRNT_2"/>
    <property type="match status" value="1"/>
</dbReference>
<keyword evidence="6" id="KW-0723">Serine/threonine-protein kinase</keyword>
<evidence type="ECO:0000256" key="19">
    <source>
        <dbReference type="ARBA" id="ARBA00023170"/>
    </source>
</evidence>
<dbReference type="InterPro" id="IPR003591">
    <property type="entry name" value="Leu-rich_rpt_typical-subtyp"/>
</dbReference>
<dbReference type="InterPro" id="IPR013210">
    <property type="entry name" value="LRR_N_plant-typ"/>
</dbReference>
<evidence type="ECO:0000256" key="24">
    <source>
        <dbReference type="SAM" id="Phobius"/>
    </source>
</evidence>
<evidence type="ECO:0000256" key="15">
    <source>
        <dbReference type="ARBA" id="ARBA00022782"/>
    </source>
</evidence>
<dbReference type="PROSITE" id="PS00107">
    <property type="entry name" value="PROTEIN_KINASE_ATP"/>
    <property type="match status" value="1"/>
</dbReference>
<keyword evidence="27" id="KW-1185">Reference proteome</keyword>
<keyword evidence="8" id="KW-0433">Leucine-rich repeat</keyword>
<keyword evidence="17 24" id="KW-1133">Transmembrane helix</keyword>
<dbReference type="PROSITE" id="PS50011">
    <property type="entry name" value="PROTEIN_KINASE_DOM"/>
    <property type="match status" value="1"/>
</dbReference>
<evidence type="ECO:0000256" key="1">
    <source>
        <dbReference type="ARBA" id="ARBA00004251"/>
    </source>
</evidence>
<dbReference type="Gene3D" id="3.80.10.10">
    <property type="entry name" value="Ribonuclease Inhibitor"/>
    <property type="match status" value="4"/>
</dbReference>
<feature type="transmembrane region" description="Helical" evidence="24">
    <location>
        <begin position="7"/>
        <end position="24"/>
    </location>
</feature>
<sequence>MQLKTQFFIYICYICCFSYGFAAAESDEALALLSIKEGLVDPLSSLHDWKLLGREGGIGKDDASHCNWTGVQCNSHGAVEKLDLSRMNLSGSVSNEIQRLKSLSYLNLCCNGFSSSLSKSIANLTTLKGLDVSQNFFIGEFPLGLGKASGLVTLNASSNNFYGFLPEDLGNASSLETLDLRGSFFEGSVPKGFSKLHKLKFLGLSGNNLTGKIPGKLGQLSSLECMIIGYNEFEGGIPAEFGNLTKLKYLDLAEGNLGGEIPAELGKLELLNTVFLYKNNIEGKIPPAIGNMTLLVQLDLSDNMLSGNIPAEVSKLENLQLLNFMRNRLSGPVPSGLGDLPQLEVLELWNNSLSGPLPSNLGKNSPLQWLDVSSNSLSGEIPETLCTKGYLTKLILFNNAFLGPIPASLSTCPSLVRVRIQNNFLSGTIPVGLGKLGKLQRLELANNSLTGGIPDDIGSSTSLSFIDFSKNNLHSSLPSSIISIPNLQTFIVSNNNLGGEIPDQFQDCPSLGVLDLSSNHLSGSIPASIASCQKLVNLNLQNNQLTGEIPKALASMPTLAILDLANNSLTGQIPQSFGMSPALETFNVSYNKLEGPVPENGVLRTVNPNDLEGNAGLCGGVLPPCGQASAYSLRHGSSHAKHIIAGWIIGISSIVAIGVATLVARSLYIKWYTNGLCFRERFYKGRKGWPWRLMAFQRLDFTSSDILSCIKETNVIGMGATGVVYKAEIPQSSTVVAVKKLWRSGSDIEVGSSDDLVGEVNLLGRLRHRNIVRLLGFLYNDTDVMMVYEFMYNGNLGDALHGKQAGRLLVDWVSRYNIALGIAQGLAYLHHDCHPPVIHRDIKSNNILLDANLEARIADFGLAKMMIRKNETVSMIAGSYGYIAPEYGYSLKVDEKIDIYSYGIVLLELLTGKRPLDPEFRESIDIVGWIRRKMDNKTPEEALDPSVGNCKHVQEEMLLVLRIALLCTAKLPKNRPSMRDVIMMLGEAKPRRKGGRSNETFAANREMPVIISTSPVDGLL</sequence>
<keyword evidence="5" id="KW-1003">Cell membrane</keyword>
<evidence type="ECO:0000256" key="6">
    <source>
        <dbReference type="ARBA" id="ARBA00022527"/>
    </source>
</evidence>
<evidence type="ECO:0000256" key="16">
    <source>
        <dbReference type="ARBA" id="ARBA00022840"/>
    </source>
</evidence>
<evidence type="ECO:0000256" key="4">
    <source>
        <dbReference type="ARBA" id="ARBA00022473"/>
    </source>
</evidence>
<keyword evidence="20" id="KW-0325">Glycoprotein</keyword>
<feature type="domain" description="Protein kinase" evidence="25">
    <location>
        <begin position="710"/>
        <end position="1001"/>
    </location>
</feature>
<dbReference type="FunFam" id="1.10.510.10:FF:000400">
    <property type="entry name" value="MDIS1-interacting receptor like kinase 1"/>
    <property type="match status" value="1"/>
</dbReference>
<dbReference type="EC" id="2.7.11.1" evidence="3"/>
<dbReference type="PANTHER" id="PTHR48056:SF26">
    <property type="entry name" value="MDIS1-INTERACTING RECEPTOR LIKE KINASE 1"/>
    <property type="match status" value="1"/>
</dbReference>
<keyword evidence="15" id="KW-0221">Differentiation</keyword>
<evidence type="ECO:0000256" key="7">
    <source>
        <dbReference type="ARBA" id="ARBA00022553"/>
    </source>
</evidence>
<evidence type="ECO:0000259" key="25">
    <source>
        <dbReference type="PROSITE" id="PS50011"/>
    </source>
</evidence>
<comment type="catalytic activity">
    <reaction evidence="22">
        <text>L-seryl-[protein] + ATP = O-phospho-L-seryl-[protein] + ADP + H(+)</text>
        <dbReference type="Rhea" id="RHEA:17989"/>
        <dbReference type="Rhea" id="RHEA-COMP:9863"/>
        <dbReference type="Rhea" id="RHEA-COMP:11604"/>
        <dbReference type="ChEBI" id="CHEBI:15378"/>
        <dbReference type="ChEBI" id="CHEBI:29999"/>
        <dbReference type="ChEBI" id="CHEBI:30616"/>
        <dbReference type="ChEBI" id="CHEBI:83421"/>
        <dbReference type="ChEBI" id="CHEBI:456216"/>
        <dbReference type="EC" id="2.7.11.1"/>
    </reaction>
</comment>
<reference evidence="26 27" key="1">
    <citation type="submission" date="2024-01" db="EMBL/GenBank/DDBJ databases">
        <title>The genomes of 5 underutilized Papilionoideae crops provide insights into root nodulation and disease resistance.</title>
        <authorList>
            <person name="Yuan L."/>
        </authorList>
    </citation>
    <scope>NUCLEOTIDE SEQUENCE [LARGE SCALE GENOMIC DNA]</scope>
    <source>
        <strain evidence="26">LY-2023</strain>
        <tissue evidence="26">Leaf</tissue>
    </source>
</reference>
<evidence type="ECO:0000256" key="20">
    <source>
        <dbReference type="ARBA" id="ARBA00023180"/>
    </source>
</evidence>
<dbReference type="AlphaFoldDB" id="A0AAN9FLH5"/>
<dbReference type="Pfam" id="PF23598">
    <property type="entry name" value="LRR_14"/>
    <property type="match status" value="1"/>
</dbReference>
<proteinExistence type="inferred from homology"/>
<evidence type="ECO:0000256" key="3">
    <source>
        <dbReference type="ARBA" id="ARBA00012513"/>
    </source>
</evidence>
<evidence type="ECO:0000313" key="26">
    <source>
        <dbReference type="EMBL" id="KAK7277476.1"/>
    </source>
</evidence>
<evidence type="ECO:0000256" key="23">
    <source>
        <dbReference type="PROSITE-ProRule" id="PRU10141"/>
    </source>
</evidence>
<comment type="caution">
    <text evidence="26">The sequence shown here is derived from an EMBL/GenBank/DDBJ whole genome shotgun (WGS) entry which is preliminary data.</text>
</comment>
<evidence type="ECO:0000256" key="11">
    <source>
        <dbReference type="ARBA" id="ARBA00022729"/>
    </source>
</evidence>
<evidence type="ECO:0000256" key="10">
    <source>
        <dbReference type="ARBA" id="ARBA00022692"/>
    </source>
</evidence>
<keyword evidence="11" id="KW-0732">Signal</keyword>
<dbReference type="FunFam" id="3.80.10.10:FF:000410">
    <property type="entry name" value="Leucine-rich repeat receptor-like protein kinase PXL1"/>
    <property type="match status" value="1"/>
</dbReference>
<dbReference type="Proteomes" id="UP001359559">
    <property type="component" value="Unassembled WGS sequence"/>
</dbReference>
<organism evidence="26 27">
    <name type="scientific">Clitoria ternatea</name>
    <name type="common">Butterfly pea</name>
    <dbReference type="NCBI Taxonomy" id="43366"/>
    <lineage>
        <taxon>Eukaryota</taxon>
        <taxon>Viridiplantae</taxon>
        <taxon>Streptophyta</taxon>
        <taxon>Embryophyta</taxon>
        <taxon>Tracheophyta</taxon>
        <taxon>Spermatophyta</taxon>
        <taxon>Magnoliopsida</taxon>
        <taxon>eudicotyledons</taxon>
        <taxon>Gunneridae</taxon>
        <taxon>Pentapetalae</taxon>
        <taxon>rosids</taxon>
        <taxon>fabids</taxon>
        <taxon>Fabales</taxon>
        <taxon>Fabaceae</taxon>
        <taxon>Papilionoideae</taxon>
        <taxon>50 kb inversion clade</taxon>
        <taxon>NPAAA clade</taxon>
        <taxon>indigoferoid/millettioid clade</taxon>
        <taxon>Phaseoleae</taxon>
        <taxon>Clitoria</taxon>
    </lineage>
</organism>
<accession>A0AAN9FLH5</accession>
<dbReference type="SUPFAM" id="SSF56112">
    <property type="entry name" value="Protein kinase-like (PK-like)"/>
    <property type="match status" value="1"/>
</dbReference>
<dbReference type="InterPro" id="IPR000719">
    <property type="entry name" value="Prot_kinase_dom"/>
</dbReference>
<keyword evidence="13 23" id="KW-0547">Nucleotide-binding</keyword>
<dbReference type="SUPFAM" id="SSF52058">
    <property type="entry name" value="L domain-like"/>
    <property type="match status" value="1"/>
</dbReference>
<dbReference type="InterPro" id="IPR055414">
    <property type="entry name" value="LRR_R13L4/SHOC2-like"/>
</dbReference>
<dbReference type="FunFam" id="3.80.10.10:FF:000383">
    <property type="entry name" value="Leucine-rich repeat receptor protein kinase EMS1"/>
    <property type="match status" value="1"/>
</dbReference>
<dbReference type="InterPro" id="IPR017441">
    <property type="entry name" value="Protein_kinase_ATP_BS"/>
</dbReference>
<dbReference type="Pfam" id="PF00069">
    <property type="entry name" value="Pkinase"/>
    <property type="match status" value="1"/>
</dbReference>
<dbReference type="InterPro" id="IPR008271">
    <property type="entry name" value="Ser/Thr_kinase_AS"/>
</dbReference>
<keyword evidence="9" id="KW-0808">Transferase</keyword>
<dbReference type="SUPFAM" id="SSF52047">
    <property type="entry name" value="RNI-like"/>
    <property type="match status" value="1"/>
</dbReference>
<dbReference type="Gene3D" id="1.10.510.10">
    <property type="entry name" value="Transferase(Phosphotransferase) domain 1"/>
    <property type="match status" value="1"/>
</dbReference>
<dbReference type="InterPro" id="IPR001611">
    <property type="entry name" value="Leu-rich_rpt"/>
</dbReference>
<evidence type="ECO:0000256" key="2">
    <source>
        <dbReference type="ARBA" id="ARBA00008684"/>
    </source>
</evidence>
<dbReference type="EMBL" id="JAYKXN010000006">
    <property type="protein sequence ID" value="KAK7277476.1"/>
    <property type="molecule type" value="Genomic_DNA"/>
</dbReference>
<keyword evidence="19" id="KW-0675">Receptor</keyword>
<evidence type="ECO:0000256" key="12">
    <source>
        <dbReference type="ARBA" id="ARBA00022737"/>
    </source>
</evidence>
<evidence type="ECO:0000256" key="17">
    <source>
        <dbReference type="ARBA" id="ARBA00022989"/>
    </source>
</evidence>
<evidence type="ECO:0000256" key="5">
    <source>
        <dbReference type="ARBA" id="ARBA00022475"/>
    </source>
</evidence>
<comment type="catalytic activity">
    <reaction evidence="21">
        <text>L-threonyl-[protein] + ATP = O-phospho-L-threonyl-[protein] + ADP + H(+)</text>
        <dbReference type="Rhea" id="RHEA:46608"/>
        <dbReference type="Rhea" id="RHEA-COMP:11060"/>
        <dbReference type="Rhea" id="RHEA-COMP:11605"/>
        <dbReference type="ChEBI" id="CHEBI:15378"/>
        <dbReference type="ChEBI" id="CHEBI:30013"/>
        <dbReference type="ChEBI" id="CHEBI:30616"/>
        <dbReference type="ChEBI" id="CHEBI:61977"/>
        <dbReference type="ChEBI" id="CHEBI:456216"/>
        <dbReference type="EC" id="2.7.11.1"/>
    </reaction>
</comment>
<evidence type="ECO:0000256" key="14">
    <source>
        <dbReference type="ARBA" id="ARBA00022777"/>
    </source>
</evidence>
<keyword evidence="4" id="KW-0217">Developmental protein</keyword>
<dbReference type="GO" id="GO:0033612">
    <property type="term" value="F:receptor serine/threonine kinase binding"/>
    <property type="evidence" value="ECO:0007669"/>
    <property type="project" value="TreeGrafter"/>
</dbReference>
<dbReference type="SMART" id="SM00369">
    <property type="entry name" value="LRR_TYP"/>
    <property type="match status" value="8"/>
</dbReference>
<keyword evidence="7" id="KW-0597">Phosphoprotein</keyword>
<dbReference type="FunFam" id="3.80.10.10:FF:000297">
    <property type="entry name" value="Leucine-rich repeat receptor-like protein kinase PXL1"/>
    <property type="match status" value="1"/>
</dbReference>
<dbReference type="Pfam" id="PF00560">
    <property type="entry name" value="LRR_1"/>
    <property type="match status" value="2"/>
</dbReference>
<dbReference type="FunFam" id="3.30.200.20:FF:000444">
    <property type="entry name" value="MDIS1-interacting receptor like kinase 1"/>
    <property type="match status" value="1"/>
</dbReference>
<evidence type="ECO:0000313" key="27">
    <source>
        <dbReference type="Proteomes" id="UP001359559"/>
    </source>
</evidence>
<protein>
    <recommendedName>
        <fullName evidence="3">non-specific serine/threonine protein kinase</fullName>
        <ecNumber evidence="3">2.7.11.1</ecNumber>
    </recommendedName>
</protein>
<evidence type="ECO:0000256" key="22">
    <source>
        <dbReference type="ARBA" id="ARBA00048679"/>
    </source>
</evidence>
<evidence type="ECO:0000256" key="9">
    <source>
        <dbReference type="ARBA" id="ARBA00022679"/>
    </source>
</evidence>
<dbReference type="GO" id="GO:0005886">
    <property type="term" value="C:plasma membrane"/>
    <property type="evidence" value="ECO:0007669"/>
    <property type="project" value="UniProtKB-SubCell"/>
</dbReference>
<keyword evidence="14" id="KW-0418">Kinase</keyword>
<comment type="subcellular location">
    <subcellularLocation>
        <location evidence="1">Cell membrane</location>
        <topology evidence="1">Single-pass type I membrane protein</topology>
    </subcellularLocation>
</comment>
<dbReference type="InterPro" id="IPR011009">
    <property type="entry name" value="Kinase-like_dom_sf"/>
</dbReference>
<gene>
    <name evidence="26" type="ORF">RJT34_22489</name>
</gene>
<comment type="similarity">
    <text evidence="2">Belongs to the protein kinase superfamily. Ser/Thr protein kinase family.</text>
</comment>
<dbReference type="PANTHER" id="PTHR48056">
    <property type="entry name" value="LRR RECEPTOR-LIKE SERINE/THREONINE-PROTEIN KINASE-RELATED"/>
    <property type="match status" value="1"/>
</dbReference>
<keyword evidence="10 24" id="KW-0812">Transmembrane</keyword>
<feature type="binding site" evidence="23">
    <location>
        <position position="740"/>
    </location>
    <ligand>
        <name>ATP</name>
        <dbReference type="ChEBI" id="CHEBI:30616"/>
    </ligand>
</feature>
<dbReference type="GO" id="GO:0005524">
    <property type="term" value="F:ATP binding"/>
    <property type="evidence" value="ECO:0007669"/>
    <property type="project" value="UniProtKB-UniRule"/>
</dbReference>